<dbReference type="GO" id="GO:0004331">
    <property type="term" value="F:fructose-2,6-bisphosphate 2-phosphatase activity"/>
    <property type="evidence" value="ECO:0007669"/>
    <property type="project" value="TreeGrafter"/>
</dbReference>
<feature type="binding site" evidence="3">
    <location>
        <begin position="10"/>
        <end position="17"/>
    </location>
    <ligand>
        <name>substrate</name>
    </ligand>
</feature>
<accession>A0AAW8WDU1</accession>
<dbReference type="PANTHER" id="PTHR46517">
    <property type="entry name" value="FRUCTOSE-2,6-BISPHOSPHATASE TIGAR"/>
    <property type="match status" value="1"/>
</dbReference>
<dbReference type="EMBL" id="JAVLAO010000001">
    <property type="protein sequence ID" value="MDT7039780.1"/>
    <property type="molecule type" value="Genomic_DNA"/>
</dbReference>
<name>A0AAW8WDU1_LACPE</name>
<evidence type="ECO:0000256" key="1">
    <source>
        <dbReference type="ARBA" id="ARBA00022801"/>
    </source>
</evidence>
<evidence type="ECO:0000256" key="4">
    <source>
        <dbReference type="PIRSR" id="PIRSR613078-3"/>
    </source>
</evidence>
<proteinExistence type="predicted"/>
<dbReference type="SMART" id="SM00855">
    <property type="entry name" value="PGAM"/>
    <property type="match status" value="1"/>
</dbReference>
<dbReference type="CDD" id="cd07067">
    <property type="entry name" value="HP_PGM_like"/>
    <property type="match status" value="1"/>
</dbReference>
<dbReference type="GO" id="GO:0045820">
    <property type="term" value="P:negative regulation of glycolytic process"/>
    <property type="evidence" value="ECO:0007669"/>
    <property type="project" value="TreeGrafter"/>
</dbReference>
<protein>
    <submittedName>
        <fullName evidence="5">Histidine phosphatase family protein</fullName>
        <ecNumber evidence="5">3.1.3.-</ecNumber>
    </submittedName>
</protein>
<evidence type="ECO:0000256" key="3">
    <source>
        <dbReference type="PIRSR" id="PIRSR613078-2"/>
    </source>
</evidence>
<evidence type="ECO:0000313" key="6">
    <source>
        <dbReference type="Proteomes" id="UP001263852"/>
    </source>
</evidence>
<comment type="caution">
    <text evidence="5">The sequence shown here is derived from an EMBL/GenBank/DDBJ whole genome shotgun (WGS) entry which is preliminary data.</text>
</comment>
<keyword evidence="1 5" id="KW-0378">Hydrolase</keyword>
<dbReference type="GO" id="GO:0043456">
    <property type="term" value="P:regulation of pentose-phosphate shunt"/>
    <property type="evidence" value="ECO:0007669"/>
    <property type="project" value="TreeGrafter"/>
</dbReference>
<dbReference type="PANTHER" id="PTHR46517:SF1">
    <property type="entry name" value="FRUCTOSE-2,6-BISPHOSPHATASE TIGAR"/>
    <property type="match status" value="1"/>
</dbReference>
<feature type="binding site" evidence="3">
    <location>
        <position position="60"/>
    </location>
    <ligand>
        <name>substrate</name>
    </ligand>
</feature>
<dbReference type="AlphaFoldDB" id="A0AAW8WDU1"/>
<feature type="binding site" evidence="3">
    <location>
        <begin position="87"/>
        <end position="90"/>
    </location>
    <ligand>
        <name>substrate</name>
    </ligand>
</feature>
<dbReference type="Pfam" id="PF00300">
    <property type="entry name" value="His_Phos_1"/>
    <property type="match status" value="2"/>
</dbReference>
<dbReference type="RefSeq" id="WP_216748410.1">
    <property type="nucleotide sequence ID" value="NZ_JAGWDT010000007.1"/>
</dbReference>
<dbReference type="InterPro" id="IPR051695">
    <property type="entry name" value="Phosphoglycerate_Mutase"/>
</dbReference>
<dbReference type="GO" id="GO:0005829">
    <property type="term" value="C:cytosol"/>
    <property type="evidence" value="ECO:0007669"/>
    <property type="project" value="TreeGrafter"/>
</dbReference>
<gene>
    <name evidence="5" type="ORF">RI555_12500</name>
</gene>
<reference evidence="5" key="1">
    <citation type="submission" date="2023-08" db="EMBL/GenBank/DDBJ databases">
        <authorList>
            <person name="Page C.A."/>
            <person name="Perez-Diaz I.M."/>
        </authorList>
    </citation>
    <scope>NUCLEOTIDE SEQUENCE</scope>
    <source>
        <strain evidence="5">1.8.9</strain>
    </source>
</reference>
<organism evidence="5 6">
    <name type="scientific">Lactiplantibacillus pentosus</name>
    <name type="common">Lactobacillus pentosus</name>
    <dbReference type="NCBI Taxonomy" id="1589"/>
    <lineage>
        <taxon>Bacteria</taxon>
        <taxon>Bacillati</taxon>
        <taxon>Bacillota</taxon>
        <taxon>Bacilli</taxon>
        <taxon>Lactobacillales</taxon>
        <taxon>Lactobacillaceae</taxon>
        <taxon>Lactiplantibacillus</taxon>
    </lineage>
</organism>
<feature type="active site" description="Tele-phosphohistidine intermediate" evidence="2">
    <location>
        <position position="11"/>
    </location>
</feature>
<feature type="active site" description="Proton donor/acceptor" evidence="2">
    <location>
        <position position="87"/>
    </location>
</feature>
<evidence type="ECO:0000256" key="2">
    <source>
        <dbReference type="PIRSR" id="PIRSR613078-1"/>
    </source>
</evidence>
<evidence type="ECO:0000313" key="5">
    <source>
        <dbReference type="EMBL" id="MDT7039780.1"/>
    </source>
</evidence>
<dbReference type="InterPro" id="IPR013078">
    <property type="entry name" value="His_Pase_superF_clade-1"/>
</dbReference>
<dbReference type="Proteomes" id="UP001263852">
    <property type="component" value="Unassembled WGS sequence"/>
</dbReference>
<sequence length="241" mass="27784">MAQFSIYFVRHGQTFFNLYNRMQGWSDSPLTDYGQSTATKVGQALADTHFDAFYSSDSKRAIDTAHLIQRAMGTEAQPLKTLMNFREVFYGYYEGDDSSRTWSLIGHQFGVTSMHELLAHVHIDQTRDLMRELLAHVHIDQTRDLMRELDPWHEAEDNAMYWERINQGFDYLKAHHDHHEKVLVVTHGTTIRSMVARFAPEIDITQGPKNGSVTRIDVDGDQIKVVDYAQDLADVKVNQHL</sequence>
<feature type="site" description="Transition state stabilizer" evidence="4">
    <location>
        <position position="187"/>
    </location>
</feature>
<dbReference type="EC" id="3.1.3.-" evidence="5"/>